<organism evidence="2 3">
    <name type="scientific">Aquipuribacter hungaricus</name>
    <dbReference type="NCBI Taxonomy" id="545624"/>
    <lineage>
        <taxon>Bacteria</taxon>
        <taxon>Bacillati</taxon>
        <taxon>Actinomycetota</taxon>
        <taxon>Actinomycetes</taxon>
        <taxon>Micrococcales</taxon>
        <taxon>Intrasporangiaceae</taxon>
        <taxon>Aquipuribacter</taxon>
    </lineage>
</organism>
<proteinExistence type="predicted"/>
<name>A0ABV7WCZ1_9MICO</name>
<comment type="caution">
    <text evidence="2">The sequence shown here is derived from an EMBL/GenBank/DDBJ whole genome shotgun (WGS) entry which is preliminary data.</text>
</comment>
<dbReference type="RefSeq" id="WP_340292661.1">
    <property type="nucleotide sequence ID" value="NZ_JBBEOI010000079.1"/>
</dbReference>
<keyword evidence="1" id="KW-0812">Transmembrane</keyword>
<reference evidence="3" key="1">
    <citation type="journal article" date="2019" name="Int. J. Syst. Evol. Microbiol.">
        <title>The Global Catalogue of Microorganisms (GCM) 10K type strain sequencing project: providing services to taxonomists for standard genome sequencing and annotation.</title>
        <authorList>
            <consortium name="The Broad Institute Genomics Platform"/>
            <consortium name="The Broad Institute Genome Sequencing Center for Infectious Disease"/>
            <person name="Wu L."/>
            <person name="Ma J."/>
        </authorList>
    </citation>
    <scope>NUCLEOTIDE SEQUENCE [LARGE SCALE GENOMIC DNA]</scope>
    <source>
        <strain evidence="3">NCAIM B.02333</strain>
    </source>
</reference>
<feature type="transmembrane region" description="Helical" evidence="1">
    <location>
        <begin position="24"/>
        <end position="45"/>
    </location>
</feature>
<keyword evidence="1" id="KW-0472">Membrane</keyword>
<keyword evidence="1" id="KW-1133">Transmembrane helix</keyword>
<evidence type="ECO:0000313" key="2">
    <source>
        <dbReference type="EMBL" id="MFC3687332.1"/>
    </source>
</evidence>
<keyword evidence="3" id="KW-1185">Reference proteome</keyword>
<sequence length="51" mass="5749">MASLTTTLLGTVDALVFPRLKAWLQLAPGLTLLMIFLRFVLPVLVRSTYTW</sequence>
<dbReference type="Proteomes" id="UP001595685">
    <property type="component" value="Unassembled WGS sequence"/>
</dbReference>
<evidence type="ECO:0000256" key="1">
    <source>
        <dbReference type="SAM" id="Phobius"/>
    </source>
</evidence>
<gene>
    <name evidence="2" type="ORF">ACFOLH_03145</name>
</gene>
<accession>A0ABV7WCZ1</accession>
<dbReference type="EMBL" id="JBHRWW010000001">
    <property type="protein sequence ID" value="MFC3687332.1"/>
    <property type="molecule type" value="Genomic_DNA"/>
</dbReference>
<protein>
    <submittedName>
        <fullName evidence="2">Uncharacterized protein</fullName>
    </submittedName>
</protein>
<evidence type="ECO:0000313" key="3">
    <source>
        <dbReference type="Proteomes" id="UP001595685"/>
    </source>
</evidence>